<dbReference type="RefSeq" id="WP_114831326.1">
    <property type="nucleotide sequence ID" value="NZ_QQTO01000020.1"/>
</dbReference>
<keyword evidence="2" id="KW-1185">Reference proteome</keyword>
<proteinExistence type="predicted"/>
<protein>
    <submittedName>
        <fullName evidence="1">Uncharacterized protein</fullName>
    </submittedName>
</protein>
<dbReference type="EMBL" id="QQTP01000013">
    <property type="protein sequence ID" value="RDJ21265.1"/>
    <property type="molecule type" value="Genomic_DNA"/>
</dbReference>
<dbReference type="OrthoDB" id="3034735at2"/>
<name>A0A370L186_9HYPH</name>
<gene>
    <name evidence="1" type="ORF">DWE98_21320</name>
</gene>
<evidence type="ECO:0000313" key="2">
    <source>
        <dbReference type="Proteomes" id="UP000255207"/>
    </source>
</evidence>
<reference evidence="2" key="1">
    <citation type="submission" date="2018-07" db="EMBL/GenBank/DDBJ databases">
        <authorList>
            <person name="Safronova V.I."/>
            <person name="Chirak E.R."/>
            <person name="Sazanova A.L."/>
        </authorList>
    </citation>
    <scope>NUCLEOTIDE SEQUENCE [LARGE SCALE GENOMIC DNA]</scope>
    <source>
        <strain evidence="2">RCAM04685</strain>
    </source>
</reference>
<evidence type="ECO:0000313" key="1">
    <source>
        <dbReference type="EMBL" id="RDJ21265.1"/>
    </source>
</evidence>
<dbReference type="Proteomes" id="UP000255207">
    <property type="component" value="Unassembled WGS sequence"/>
</dbReference>
<accession>A0A370L186</accession>
<dbReference type="AlphaFoldDB" id="A0A370L186"/>
<organism evidence="1 2">
    <name type="scientific">Bosea caraganae</name>
    <dbReference type="NCBI Taxonomy" id="2763117"/>
    <lineage>
        <taxon>Bacteria</taxon>
        <taxon>Pseudomonadati</taxon>
        <taxon>Pseudomonadota</taxon>
        <taxon>Alphaproteobacteria</taxon>
        <taxon>Hyphomicrobiales</taxon>
        <taxon>Boseaceae</taxon>
        <taxon>Bosea</taxon>
    </lineage>
</organism>
<sequence>MSLAGEGAVAIWHDIAPEGRGEFYAWHGQEHMPERVGIPGFLRGRRYVAIEASLEFFNLYEALSVETLKGQDYTARVNAPTPWTLSTVKHFRSVARSICRVAHTAGPSQGGLIATLRYDVADEKAAEHRAKLLRQTIPDLLAKPGIAGVHLLTADAEASGVATAEQKARGVANTVPRWVLLLEGWGDEVDFIALAKAELAAGKLEALGAEGPFDLGLYRHQVTRTKTPWSAG</sequence>
<comment type="caution">
    <text evidence="1">The sequence shown here is derived from an EMBL/GenBank/DDBJ whole genome shotgun (WGS) entry which is preliminary data.</text>
</comment>